<feature type="non-terminal residue" evidence="3">
    <location>
        <position position="1"/>
    </location>
</feature>
<sequence length="214" mass="25133">CGRYCFKALRPILDHTKSLQSEVHHLKHESENVCEFKESEKRIERKLDLQEKNMEQKLNALVNQIKSQDEKVEQKLQAIHKLIEARYSQAGPSYQKIGSKYYYIENSQAVNWFEAVHKCLAMGGHLVSIKNEDEFNAIKDNLQGKNYWIDLNDLANEGKFVSIVTGQKSTYSNWRDDEPNDEYGEDCVNLRYYRLMGHLMNDAPCHHEHFYICE</sequence>
<evidence type="ECO:0000256" key="1">
    <source>
        <dbReference type="SAM" id="Coils"/>
    </source>
</evidence>
<dbReference type="InterPro" id="IPR016187">
    <property type="entry name" value="CTDL_fold"/>
</dbReference>
<dbReference type="SUPFAM" id="SSF56436">
    <property type="entry name" value="C-type lectin-like"/>
    <property type="match status" value="1"/>
</dbReference>
<name>A0AAD4K411_9MUSC</name>
<feature type="domain" description="C-type lectin" evidence="2">
    <location>
        <begin position="97"/>
        <end position="214"/>
    </location>
</feature>
<proteinExistence type="predicted"/>
<evidence type="ECO:0000313" key="3">
    <source>
        <dbReference type="EMBL" id="KAH8377053.1"/>
    </source>
</evidence>
<accession>A0AAD4K411</accession>
<dbReference type="Proteomes" id="UP001200034">
    <property type="component" value="Unassembled WGS sequence"/>
</dbReference>
<keyword evidence="1" id="KW-0175">Coiled coil</keyword>
<dbReference type="CDD" id="cd00037">
    <property type="entry name" value="CLECT"/>
    <property type="match status" value="1"/>
</dbReference>
<dbReference type="InterPro" id="IPR001304">
    <property type="entry name" value="C-type_lectin-like"/>
</dbReference>
<dbReference type="PROSITE" id="PS50041">
    <property type="entry name" value="C_TYPE_LECTIN_2"/>
    <property type="match status" value="1"/>
</dbReference>
<reference evidence="3" key="1">
    <citation type="journal article" date="2021" name="Mol. Ecol. Resour.">
        <title>Phylogenomic analyses of the genus Drosophila reveals genomic signals of climate adaptation.</title>
        <authorList>
            <person name="Li F."/>
            <person name="Rane R.V."/>
            <person name="Luria V."/>
            <person name="Xiong Z."/>
            <person name="Chen J."/>
            <person name="Li Z."/>
            <person name="Catullo R.A."/>
            <person name="Griffin P.C."/>
            <person name="Schiffer M."/>
            <person name="Pearce S."/>
            <person name="Lee S.F."/>
            <person name="McElroy K."/>
            <person name="Stocker A."/>
            <person name="Shirriffs J."/>
            <person name="Cockerell F."/>
            <person name="Coppin C."/>
            <person name="Sgro C.M."/>
            <person name="Karger A."/>
            <person name="Cain J.W."/>
            <person name="Weber J.A."/>
            <person name="Santpere G."/>
            <person name="Kirschner M.W."/>
            <person name="Hoffmann A.A."/>
            <person name="Oakeshott J.G."/>
            <person name="Zhang G."/>
        </authorList>
    </citation>
    <scope>NUCLEOTIDE SEQUENCE</scope>
    <source>
        <strain evidence="3">BGI-SZ-2011g</strain>
    </source>
</reference>
<keyword evidence="4" id="KW-1185">Reference proteome</keyword>
<dbReference type="SMART" id="SM00034">
    <property type="entry name" value="CLECT"/>
    <property type="match status" value="1"/>
</dbReference>
<dbReference type="PANTHER" id="PTHR22803">
    <property type="entry name" value="MANNOSE, PHOSPHOLIPASE, LECTIN RECEPTOR RELATED"/>
    <property type="match status" value="1"/>
</dbReference>
<comment type="caution">
    <text evidence="3">The sequence shown here is derived from an EMBL/GenBank/DDBJ whole genome shotgun (WGS) entry which is preliminary data.</text>
</comment>
<evidence type="ECO:0000259" key="2">
    <source>
        <dbReference type="PROSITE" id="PS50041"/>
    </source>
</evidence>
<protein>
    <recommendedName>
        <fullName evidence="2">C-type lectin domain-containing protein</fullName>
    </recommendedName>
</protein>
<gene>
    <name evidence="3" type="ORF">KR093_003181</name>
</gene>
<feature type="coiled-coil region" evidence="1">
    <location>
        <begin position="40"/>
        <end position="78"/>
    </location>
</feature>
<organism evidence="3 4">
    <name type="scientific">Drosophila rubida</name>
    <dbReference type="NCBI Taxonomy" id="30044"/>
    <lineage>
        <taxon>Eukaryota</taxon>
        <taxon>Metazoa</taxon>
        <taxon>Ecdysozoa</taxon>
        <taxon>Arthropoda</taxon>
        <taxon>Hexapoda</taxon>
        <taxon>Insecta</taxon>
        <taxon>Pterygota</taxon>
        <taxon>Neoptera</taxon>
        <taxon>Endopterygota</taxon>
        <taxon>Diptera</taxon>
        <taxon>Brachycera</taxon>
        <taxon>Muscomorpha</taxon>
        <taxon>Ephydroidea</taxon>
        <taxon>Drosophilidae</taxon>
        <taxon>Drosophila</taxon>
    </lineage>
</organism>
<feature type="non-terminal residue" evidence="3">
    <location>
        <position position="214"/>
    </location>
</feature>
<dbReference type="InterPro" id="IPR016186">
    <property type="entry name" value="C-type_lectin-like/link_sf"/>
</dbReference>
<dbReference type="Pfam" id="PF00059">
    <property type="entry name" value="Lectin_C"/>
    <property type="match status" value="1"/>
</dbReference>
<dbReference type="InterPro" id="IPR050111">
    <property type="entry name" value="C-type_lectin/snaclec_domain"/>
</dbReference>
<evidence type="ECO:0000313" key="4">
    <source>
        <dbReference type="Proteomes" id="UP001200034"/>
    </source>
</evidence>
<dbReference type="AlphaFoldDB" id="A0AAD4K411"/>
<dbReference type="Gene3D" id="3.10.100.10">
    <property type="entry name" value="Mannose-Binding Protein A, subunit A"/>
    <property type="match status" value="1"/>
</dbReference>
<dbReference type="EMBL" id="JAJJHW010001127">
    <property type="protein sequence ID" value="KAH8377053.1"/>
    <property type="molecule type" value="Genomic_DNA"/>
</dbReference>